<name>A0ABS9SQI0_9BACT</name>
<dbReference type="Gene3D" id="3.40.50.2000">
    <property type="entry name" value="Glycogen Phosphorylase B"/>
    <property type="match status" value="1"/>
</dbReference>
<dbReference type="SUPFAM" id="SSF53756">
    <property type="entry name" value="UDP-Glycosyltransferase/glycogen phosphorylase"/>
    <property type="match status" value="1"/>
</dbReference>
<keyword evidence="4" id="KW-1185">Reference proteome</keyword>
<keyword evidence="1 3" id="KW-0808">Transferase</keyword>
<accession>A0ABS9SQI0</accession>
<dbReference type="RefSeq" id="WP_240832941.1">
    <property type="nucleotide sequence ID" value="NZ_JAKWBL010000004.1"/>
</dbReference>
<feature type="domain" description="Glycosyl transferase family 1" evidence="2">
    <location>
        <begin position="190"/>
        <end position="340"/>
    </location>
</feature>
<evidence type="ECO:0000256" key="1">
    <source>
        <dbReference type="ARBA" id="ARBA00022679"/>
    </source>
</evidence>
<dbReference type="Pfam" id="PF00534">
    <property type="entry name" value="Glycos_transf_1"/>
    <property type="match status" value="1"/>
</dbReference>
<dbReference type="Proteomes" id="UP001202248">
    <property type="component" value="Unassembled WGS sequence"/>
</dbReference>
<evidence type="ECO:0000313" key="3">
    <source>
        <dbReference type="EMBL" id="MCH5600622.1"/>
    </source>
</evidence>
<dbReference type="PANTHER" id="PTHR46401">
    <property type="entry name" value="GLYCOSYLTRANSFERASE WBBK-RELATED"/>
    <property type="match status" value="1"/>
</dbReference>
<dbReference type="PANTHER" id="PTHR46401:SF2">
    <property type="entry name" value="GLYCOSYLTRANSFERASE WBBK-RELATED"/>
    <property type="match status" value="1"/>
</dbReference>
<reference evidence="3 4" key="1">
    <citation type="submission" date="2022-02" db="EMBL/GenBank/DDBJ databases">
        <authorList>
            <person name="Min J."/>
        </authorList>
    </citation>
    <scope>NUCLEOTIDE SEQUENCE [LARGE SCALE GENOMIC DNA]</scope>
    <source>
        <strain evidence="3 4">GR10-1</strain>
    </source>
</reference>
<proteinExistence type="predicted"/>
<protein>
    <submittedName>
        <fullName evidence="3">Glycosyltransferase</fullName>
        <ecNumber evidence="3">2.4.-.-</ecNumber>
    </submittedName>
</protein>
<evidence type="ECO:0000313" key="4">
    <source>
        <dbReference type="Proteomes" id="UP001202248"/>
    </source>
</evidence>
<dbReference type="InterPro" id="IPR001296">
    <property type="entry name" value="Glyco_trans_1"/>
</dbReference>
<dbReference type="GO" id="GO:0016757">
    <property type="term" value="F:glycosyltransferase activity"/>
    <property type="evidence" value="ECO:0007669"/>
    <property type="project" value="UniProtKB-KW"/>
</dbReference>
<keyword evidence="3" id="KW-0328">Glycosyltransferase</keyword>
<dbReference type="EMBL" id="JAKWBL010000004">
    <property type="protein sequence ID" value="MCH5600622.1"/>
    <property type="molecule type" value="Genomic_DNA"/>
</dbReference>
<organism evidence="3 4">
    <name type="scientific">Niabella ginsengisoli</name>
    <dbReference type="NCBI Taxonomy" id="522298"/>
    <lineage>
        <taxon>Bacteria</taxon>
        <taxon>Pseudomonadati</taxon>
        <taxon>Bacteroidota</taxon>
        <taxon>Chitinophagia</taxon>
        <taxon>Chitinophagales</taxon>
        <taxon>Chitinophagaceae</taxon>
        <taxon>Niabella</taxon>
    </lineage>
</organism>
<comment type="caution">
    <text evidence="3">The sequence shown here is derived from an EMBL/GenBank/DDBJ whole genome shotgun (WGS) entry which is preliminary data.</text>
</comment>
<dbReference type="EC" id="2.4.-.-" evidence="3"/>
<sequence>MKPVIVISAERLFMKSGALILVNDCLKFLSENLSQQFEIKALVFKKELYPDIKNVTFIEYPNARRHFLLRLYYEYFQFKKVSTKYHPYLWLSLQDSTPSVNAAIRAVYIHNPALMGKLKLKYLFRQPSYFAYHTLAKYIYPLFIRKNNHIIVQQAMLGNFLAKKYKVSHDKFIIAPPELSNTDYSPLVENKTSDTFLFLYPATAFVYKNHDTVIKAVRLLANKGINNIEILFTISGNENKYARSLRAKAEGLKITFINFVSKKEMYELYERSDCLLFPSLAESWGLPLREFQAFNKSILAADVLYANETIGDYNKVAYFPPSDYRKLATLMEDAIKKQLAYQKKSKTPATLMTTANGWDEVFRILLNSNK</sequence>
<gene>
    <name evidence="3" type="ORF">MKP09_23260</name>
</gene>
<evidence type="ECO:0000259" key="2">
    <source>
        <dbReference type="Pfam" id="PF00534"/>
    </source>
</evidence>